<dbReference type="GO" id="GO:0045121">
    <property type="term" value="C:membrane raft"/>
    <property type="evidence" value="ECO:0007669"/>
    <property type="project" value="TreeGrafter"/>
</dbReference>
<protein>
    <submittedName>
        <fullName evidence="1">Uncharacterized protein</fullName>
    </submittedName>
</protein>
<reference evidence="2" key="1">
    <citation type="submission" date="2017-10" db="EMBL/GenBank/DDBJ databases">
        <title>Rapid genome shrinkage in a self-fertile nematode reveals novel sperm competition proteins.</title>
        <authorList>
            <person name="Yin D."/>
            <person name="Schwarz E.M."/>
            <person name="Thomas C.G."/>
            <person name="Felde R.L."/>
            <person name="Korf I.F."/>
            <person name="Cutter A.D."/>
            <person name="Schartner C.M."/>
            <person name="Ralston E.J."/>
            <person name="Meyer B.J."/>
            <person name="Haag E.S."/>
        </authorList>
    </citation>
    <scope>NUCLEOTIDE SEQUENCE [LARGE SCALE GENOMIC DNA]</scope>
    <source>
        <strain evidence="2">JU1422</strain>
    </source>
</reference>
<dbReference type="GO" id="GO:0045087">
    <property type="term" value="P:innate immune response"/>
    <property type="evidence" value="ECO:0007669"/>
    <property type="project" value="TreeGrafter"/>
</dbReference>
<evidence type="ECO:0000313" key="2">
    <source>
        <dbReference type="Proteomes" id="UP000230233"/>
    </source>
</evidence>
<dbReference type="PANTHER" id="PTHR21447">
    <property type="entry name" value="RING-TYPE DOMAIN-CONTAINING PROTEIN-RELATED"/>
    <property type="match status" value="1"/>
</dbReference>
<name>A0A2G5TT22_9PELO</name>
<accession>A0A2G5TT22</accession>
<dbReference type="Proteomes" id="UP000230233">
    <property type="component" value="Chromosome V"/>
</dbReference>
<dbReference type="EMBL" id="PDUG01000005">
    <property type="protein sequence ID" value="PIC30403.1"/>
    <property type="molecule type" value="Genomic_DNA"/>
</dbReference>
<comment type="caution">
    <text evidence="1">The sequence shown here is derived from an EMBL/GenBank/DDBJ whole genome shotgun (WGS) entry which is preliminary data.</text>
</comment>
<sequence length="149" mass="17041">MDRMRTADALRLGLFSQQETGIDVKPMKMNRGIPTSRVKEEIQRLGVAETFPDIYKHIEHAEATASPDGRPLITTHDLRMIVAKAQLYSIVENSCIIRSFLHSTGECCTVLEHCDECFQRRAFKTIDDLCQQLAIFKHVEDGKLQFPNY</sequence>
<proteinExistence type="predicted"/>
<dbReference type="PANTHER" id="PTHR21447:SF11">
    <property type="entry name" value="RING-TYPE DOMAIN-CONTAINING PROTEIN"/>
    <property type="match status" value="1"/>
</dbReference>
<dbReference type="AlphaFoldDB" id="A0A2G5TT22"/>
<gene>
    <name evidence="1" type="primary">Cnig_chr_V.g21652</name>
    <name evidence="1" type="ORF">B9Z55_021652</name>
</gene>
<keyword evidence="2" id="KW-1185">Reference proteome</keyword>
<dbReference type="OrthoDB" id="10273293at2759"/>
<organism evidence="1 2">
    <name type="scientific">Caenorhabditis nigoni</name>
    <dbReference type="NCBI Taxonomy" id="1611254"/>
    <lineage>
        <taxon>Eukaryota</taxon>
        <taxon>Metazoa</taxon>
        <taxon>Ecdysozoa</taxon>
        <taxon>Nematoda</taxon>
        <taxon>Chromadorea</taxon>
        <taxon>Rhabditida</taxon>
        <taxon>Rhabditina</taxon>
        <taxon>Rhabditomorpha</taxon>
        <taxon>Rhabditoidea</taxon>
        <taxon>Rhabditidae</taxon>
        <taxon>Peloderinae</taxon>
        <taxon>Caenorhabditis</taxon>
    </lineage>
</organism>
<evidence type="ECO:0000313" key="1">
    <source>
        <dbReference type="EMBL" id="PIC30403.1"/>
    </source>
</evidence>